<protein>
    <submittedName>
        <fullName evidence="1">Uncharacterized protein</fullName>
    </submittedName>
</protein>
<gene>
    <name evidence="1" type="ORF">HNY73_003503</name>
</gene>
<name>A0A8T0FMV0_ARGBR</name>
<comment type="caution">
    <text evidence="1">The sequence shown here is derived from an EMBL/GenBank/DDBJ whole genome shotgun (WGS) entry which is preliminary data.</text>
</comment>
<dbReference type="Proteomes" id="UP000807504">
    <property type="component" value="Unassembled WGS sequence"/>
</dbReference>
<dbReference type="EMBL" id="JABXBU010000003">
    <property type="protein sequence ID" value="KAF8791832.1"/>
    <property type="molecule type" value="Genomic_DNA"/>
</dbReference>
<organism evidence="1 2">
    <name type="scientific">Argiope bruennichi</name>
    <name type="common">Wasp spider</name>
    <name type="synonym">Aranea bruennichi</name>
    <dbReference type="NCBI Taxonomy" id="94029"/>
    <lineage>
        <taxon>Eukaryota</taxon>
        <taxon>Metazoa</taxon>
        <taxon>Ecdysozoa</taxon>
        <taxon>Arthropoda</taxon>
        <taxon>Chelicerata</taxon>
        <taxon>Arachnida</taxon>
        <taxon>Araneae</taxon>
        <taxon>Araneomorphae</taxon>
        <taxon>Entelegynae</taxon>
        <taxon>Araneoidea</taxon>
        <taxon>Araneidae</taxon>
        <taxon>Argiope</taxon>
    </lineage>
</organism>
<proteinExistence type="predicted"/>
<sequence length="112" mass="12813">MAMSLRLPGEFFDRNTGWRSIYLRAQLVEDLKRHFCANDETPVSNVLSWQEQSLWASLNTATVCSTCICETMTVYATGIPTSTYMMDRTKLLVRGGDRNFRSRDQELPIPSL</sequence>
<reference evidence="1" key="2">
    <citation type="submission" date="2020-06" db="EMBL/GenBank/DDBJ databases">
        <authorList>
            <person name="Sheffer M."/>
        </authorList>
    </citation>
    <scope>NUCLEOTIDE SEQUENCE</scope>
</reference>
<evidence type="ECO:0000313" key="2">
    <source>
        <dbReference type="Proteomes" id="UP000807504"/>
    </source>
</evidence>
<evidence type="ECO:0000313" key="1">
    <source>
        <dbReference type="EMBL" id="KAF8791832.1"/>
    </source>
</evidence>
<accession>A0A8T0FMV0</accession>
<reference evidence="1" key="1">
    <citation type="journal article" date="2020" name="bioRxiv">
        <title>Chromosome-level reference genome of the European wasp spider Argiope bruennichi: a resource for studies on range expansion and evolutionary adaptation.</title>
        <authorList>
            <person name="Sheffer M.M."/>
            <person name="Hoppe A."/>
            <person name="Krehenwinkel H."/>
            <person name="Uhl G."/>
            <person name="Kuss A.W."/>
            <person name="Jensen L."/>
            <person name="Jensen C."/>
            <person name="Gillespie R.G."/>
            <person name="Hoff K.J."/>
            <person name="Prost S."/>
        </authorList>
    </citation>
    <scope>NUCLEOTIDE SEQUENCE</scope>
</reference>
<dbReference type="AlphaFoldDB" id="A0A8T0FMV0"/>
<keyword evidence="2" id="KW-1185">Reference proteome</keyword>